<proteinExistence type="predicted"/>
<keyword evidence="2" id="KW-1185">Reference proteome</keyword>
<comment type="caution">
    <text evidence="1">The sequence shown here is derived from an EMBL/GenBank/DDBJ whole genome shotgun (WGS) entry which is preliminary data.</text>
</comment>
<sequence>MSNTSDSNDTLQYMQNNIRKELFESELFDSEVFSKQDQAMSLYLFVKNGCNTKALELQVKQFDQARFRNRETKFDDEISSLFESLCVTKELFGTPPCLKRYEQTSFLHDSFTAST</sequence>
<name>A0AA88KKT5_NAELO</name>
<organism evidence="1 2">
    <name type="scientific">Naegleria lovaniensis</name>
    <name type="common">Amoeba</name>
    <dbReference type="NCBI Taxonomy" id="51637"/>
    <lineage>
        <taxon>Eukaryota</taxon>
        <taxon>Discoba</taxon>
        <taxon>Heterolobosea</taxon>
        <taxon>Tetramitia</taxon>
        <taxon>Eutetramitia</taxon>
        <taxon>Vahlkampfiidae</taxon>
        <taxon>Naegleria</taxon>
    </lineage>
</organism>
<protein>
    <submittedName>
        <fullName evidence="1">Uncharacterized protein</fullName>
    </submittedName>
</protein>
<dbReference type="GeneID" id="68096544"/>
<accession>A0AA88KKT5</accession>
<reference evidence="1 2" key="1">
    <citation type="journal article" date="2018" name="BMC Genomics">
        <title>The genome of Naegleria lovaniensis, the basis for a comparative approach to unravel pathogenicity factors of the human pathogenic amoeba N. fowleri.</title>
        <authorList>
            <person name="Liechti N."/>
            <person name="Schurch N."/>
            <person name="Bruggmann R."/>
            <person name="Wittwer M."/>
        </authorList>
    </citation>
    <scope>NUCLEOTIDE SEQUENCE [LARGE SCALE GENOMIC DNA]</scope>
    <source>
        <strain evidence="1 2">ATCC 30569</strain>
    </source>
</reference>
<evidence type="ECO:0000313" key="1">
    <source>
        <dbReference type="EMBL" id="KAG2383418.1"/>
    </source>
</evidence>
<dbReference type="Proteomes" id="UP000816034">
    <property type="component" value="Unassembled WGS sequence"/>
</dbReference>
<dbReference type="RefSeq" id="XP_044549097.1">
    <property type="nucleotide sequence ID" value="XM_044693689.1"/>
</dbReference>
<dbReference type="AlphaFoldDB" id="A0AA88KKT5"/>
<gene>
    <name evidence="1" type="ORF">C9374_004089</name>
</gene>
<dbReference type="EMBL" id="PYSW02000020">
    <property type="protein sequence ID" value="KAG2383418.1"/>
    <property type="molecule type" value="Genomic_DNA"/>
</dbReference>
<evidence type="ECO:0000313" key="2">
    <source>
        <dbReference type="Proteomes" id="UP000816034"/>
    </source>
</evidence>